<dbReference type="InterPro" id="IPR011059">
    <property type="entry name" value="Metal-dep_hydrolase_composite"/>
</dbReference>
<name>A0A1T5LT34_9GAMM</name>
<dbReference type="OrthoDB" id="9782972at2"/>
<dbReference type="GO" id="GO:0016810">
    <property type="term" value="F:hydrolase activity, acting on carbon-nitrogen (but not peptide) bonds"/>
    <property type="evidence" value="ECO:0007669"/>
    <property type="project" value="InterPro"/>
</dbReference>
<dbReference type="AlphaFoldDB" id="A0A1T5LT34"/>
<evidence type="ECO:0000313" key="4">
    <source>
        <dbReference type="Proteomes" id="UP000190341"/>
    </source>
</evidence>
<dbReference type="InterPro" id="IPR032466">
    <property type="entry name" value="Metal_Hydrolase"/>
</dbReference>
<feature type="chain" id="PRO_5012301450" evidence="1">
    <location>
        <begin position="26"/>
        <end position="429"/>
    </location>
</feature>
<feature type="signal peptide" evidence="1">
    <location>
        <begin position="1"/>
        <end position="25"/>
    </location>
</feature>
<keyword evidence="1" id="KW-0732">Signal</keyword>
<gene>
    <name evidence="3" type="ORF">SAMN06296058_2990</name>
</gene>
<dbReference type="STRING" id="428993.SAMN06296058_2990"/>
<dbReference type="Pfam" id="PF01979">
    <property type="entry name" value="Amidohydro_1"/>
    <property type="match status" value="1"/>
</dbReference>
<proteinExistence type="predicted"/>
<dbReference type="InterPro" id="IPR006680">
    <property type="entry name" value="Amidohydro-rel"/>
</dbReference>
<reference evidence="3 4" key="1">
    <citation type="submission" date="2017-02" db="EMBL/GenBank/DDBJ databases">
        <authorList>
            <person name="Peterson S.W."/>
        </authorList>
    </citation>
    <scope>NUCLEOTIDE SEQUENCE [LARGE SCALE GENOMIC DNA]</scope>
    <source>
        <strain evidence="3 4">P15</strain>
    </source>
</reference>
<evidence type="ECO:0000256" key="1">
    <source>
        <dbReference type="SAM" id="SignalP"/>
    </source>
</evidence>
<evidence type="ECO:0000259" key="2">
    <source>
        <dbReference type="Pfam" id="PF01979"/>
    </source>
</evidence>
<feature type="domain" description="Amidohydrolase-related" evidence="2">
    <location>
        <begin position="81"/>
        <end position="413"/>
    </location>
</feature>
<keyword evidence="4" id="KW-1185">Reference proteome</keyword>
<dbReference type="SUPFAM" id="SSF51338">
    <property type="entry name" value="Composite domain of metallo-dependent hydrolases"/>
    <property type="match status" value="1"/>
</dbReference>
<dbReference type="Gene3D" id="2.30.40.10">
    <property type="entry name" value="Urease, subunit C, domain 1"/>
    <property type="match status" value="1"/>
</dbReference>
<dbReference type="SUPFAM" id="SSF51556">
    <property type="entry name" value="Metallo-dependent hydrolases"/>
    <property type="match status" value="1"/>
</dbReference>
<sequence>MQSVLPTLRAAAGVLLAMVTFAAAAQDLAVVGARVYPSPEATPIDDATVWIRDGRIAAVGARADVTLPAGVRIIDGRGMSVTTGFWNSHIHLIKPPFHEPDAQAAATLSDALRDRYSRWGFTTLFDIASLPGDARALRARIGCGEVQGPQLLTVDMPFFPEHGTPIYVRELWQQTHAPSAEVTTAQQARARAEAQIAAGADGVKLFTGAITGGPNEVVPMSVDIARATVEAAHAHGKPAFAHPTNPAGLAIAVDSGVDVLVHAAPESGEWTPDFVARLKADDMALIPTLTLFSAELLREGVPEAVVRELVKNSQQQLQAMSQAGGQILFGTDAGFHETYDTHLEYRLMAEAGMDWRAILASLTTAPAQRFGQASGRGRLQAGYAGDLVVLGSDPQAQPEAFADVRLTVHDGRVLFDATQAPASEAAGSD</sequence>
<dbReference type="InterPro" id="IPR051781">
    <property type="entry name" value="Metallo-dep_Hydrolase"/>
</dbReference>
<dbReference type="Proteomes" id="UP000190341">
    <property type="component" value="Unassembled WGS sequence"/>
</dbReference>
<dbReference type="PANTHER" id="PTHR43135:SF3">
    <property type="entry name" value="ALPHA-D-RIBOSE 1-METHYLPHOSPHONATE 5-TRIPHOSPHATE DIPHOSPHATASE"/>
    <property type="match status" value="1"/>
</dbReference>
<dbReference type="EMBL" id="FUZV01000002">
    <property type="protein sequence ID" value="SKC78749.1"/>
    <property type="molecule type" value="Genomic_DNA"/>
</dbReference>
<accession>A0A1T5LT34</accession>
<dbReference type="RefSeq" id="WP_079725296.1">
    <property type="nucleotide sequence ID" value="NZ_BMCL01000001.1"/>
</dbReference>
<dbReference type="PANTHER" id="PTHR43135">
    <property type="entry name" value="ALPHA-D-RIBOSE 1-METHYLPHOSPHONATE 5-TRIPHOSPHATE DIPHOSPHATASE"/>
    <property type="match status" value="1"/>
</dbReference>
<evidence type="ECO:0000313" key="3">
    <source>
        <dbReference type="EMBL" id="SKC78749.1"/>
    </source>
</evidence>
<dbReference type="Gene3D" id="3.20.20.140">
    <property type="entry name" value="Metal-dependent hydrolases"/>
    <property type="match status" value="1"/>
</dbReference>
<organism evidence="3 4">
    <name type="scientific">Pseudoxanthomonas indica</name>
    <dbReference type="NCBI Taxonomy" id="428993"/>
    <lineage>
        <taxon>Bacteria</taxon>
        <taxon>Pseudomonadati</taxon>
        <taxon>Pseudomonadota</taxon>
        <taxon>Gammaproteobacteria</taxon>
        <taxon>Lysobacterales</taxon>
        <taxon>Lysobacteraceae</taxon>
        <taxon>Pseudoxanthomonas</taxon>
    </lineage>
</organism>
<protein>
    <submittedName>
        <fullName evidence="3">Pro-Hyp dipeptidase. Metallo peptidase. MEROPS family M38</fullName>
    </submittedName>
</protein>